<keyword evidence="5" id="KW-1185">Reference proteome</keyword>
<feature type="domain" description="Imelysin-like" evidence="3">
    <location>
        <begin position="66"/>
        <end position="342"/>
    </location>
</feature>
<keyword evidence="2" id="KW-0732">Signal</keyword>
<comment type="caution">
    <text evidence="4">The sequence shown here is derived from an EMBL/GenBank/DDBJ whole genome shotgun (WGS) entry which is preliminary data.</text>
</comment>
<dbReference type="InterPro" id="IPR018976">
    <property type="entry name" value="Imelysin-like"/>
</dbReference>
<reference evidence="4" key="2">
    <citation type="submission" date="2020-09" db="EMBL/GenBank/DDBJ databases">
        <authorList>
            <person name="Sun Q."/>
            <person name="Kim S."/>
        </authorList>
    </citation>
    <scope>NUCLEOTIDE SEQUENCE</scope>
    <source>
        <strain evidence="4">KCTC 32501</strain>
    </source>
</reference>
<dbReference type="GO" id="GO:0030313">
    <property type="term" value="C:cell envelope"/>
    <property type="evidence" value="ECO:0007669"/>
    <property type="project" value="UniProtKB-SubCell"/>
</dbReference>
<accession>A0A8J3CHW2</accession>
<proteinExistence type="predicted"/>
<dbReference type="AlphaFoldDB" id="A0A8J3CHW2"/>
<dbReference type="PROSITE" id="PS51257">
    <property type="entry name" value="PROKAR_LIPOPROTEIN"/>
    <property type="match status" value="1"/>
</dbReference>
<sequence length="364" mass="38939">MKRFTLASLIATGALLTACQPNTPEPVSDPVTVVTESPASASSKMPVINDQTNEWVTAAYQRVMSRHDVALAETDKLSVALNQLCEKKSNSTAVREQWLKTYQSWLAASSISVGPETLGAQLRHIYFRPARPALIEEAISANAATDQSAADKVGAAAKGMTALEYLLYGSAKIEKDAKRCSYAKWLGAELTVVAKDINQSMHGFMSQQSELLAKKDAAATGAAVNLLANLYISRANELAGKDLTKIAVNKKEAVLSPYAGKGKVLFTSQWRVWQDELVGAAPSFVDYLASVGQDRLAQQLRESVKKTEDDATNLPENFAPLAGQALPTGVTQTITAIQQVQRLLDSDIAPAVGVTISANDADGD</sequence>
<organism evidence="4 5">
    <name type="scientific">Formosimonas limnophila</name>
    <dbReference type="NCBI Taxonomy" id="1384487"/>
    <lineage>
        <taxon>Bacteria</taxon>
        <taxon>Pseudomonadati</taxon>
        <taxon>Pseudomonadota</taxon>
        <taxon>Betaproteobacteria</taxon>
        <taxon>Burkholderiales</taxon>
        <taxon>Burkholderiaceae</taxon>
        <taxon>Formosimonas</taxon>
    </lineage>
</organism>
<evidence type="ECO:0000313" key="4">
    <source>
        <dbReference type="EMBL" id="GHA75609.1"/>
    </source>
</evidence>
<dbReference type="EMBL" id="BMZG01000007">
    <property type="protein sequence ID" value="GHA75609.1"/>
    <property type="molecule type" value="Genomic_DNA"/>
</dbReference>
<evidence type="ECO:0000259" key="3">
    <source>
        <dbReference type="Pfam" id="PF09375"/>
    </source>
</evidence>
<evidence type="ECO:0000313" key="5">
    <source>
        <dbReference type="Proteomes" id="UP000614287"/>
    </source>
</evidence>
<dbReference type="RefSeq" id="WP_189493419.1">
    <property type="nucleotide sequence ID" value="NZ_BMZG01000007.1"/>
</dbReference>
<reference evidence="4" key="1">
    <citation type="journal article" date="2014" name="Int. J. Syst. Evol. Microbiol.">
        <title>Complete genome sequence of Corynebacterium casei LMG S-19264T (=DSM 44701T), isolated from a smear-ripened cheese.</title>
        <authorList>
            <consortium name="US DOE Joint Genome Institute (JGI-PGF)"/>
            <person name="Walter F."/>
            <person name="Albersmeier A."/>
            <person name="Kalinowski J."/>
            <person name="Ruckert C."/>
        </authorList>
    </citation>
    <scope>NUCLEOTIDE SEQUENCE</scope>
    <source>
        <strain evidence="4">KCTC 32501</strain>
    </source>
</reference>
<dbReference type="Pfam" id="PF09375">
    <property type="entry name" value="Peptidase_M75"/>
    <property type="match status" value="1"/>
</dbReference>
<gene>
    <name evidence="4" type="ORF">GCM10009007_15990</name>
</gene>
<protein>
    <recommendedName>
        <fullName evidence="3">Imelysin-like domain-containing protein</fullName>
    </recommendedName>
</protein>
<dbReference type="Proteomes" id="UP000614287">
    <property type="component" value="Unassembled WGS sequence"/>
</dbReference>
<dbReference type="InterPro" id="IPR038352">
    <property type="entry name" value="Imelysin_sf"/>
</dbReference>
<evidence type="ECO:0000256" key="2">
    <source>
        <dbReference type="ARBA" id="ARBA00022729"/>
    </source>
</evidence>
<evidence type="ECO:0000256" key="1">
    <source>
        <dbReference type="ARBA" id="ARBA00004196"/>
    </source>
</evidence>
<comment type="subcellular location">
    <subcellularLocation>
        <location evidence="1">Cell envelope</location>
    </subcellularLocation>
</comment>
<name>A0A8J3CHW2_9BURK</name>
<dbReference type="Gene3D" id="1.20.1420.20">
    <property type="entry name" value="M75 peptidase, HXXE motif"/>
    <property type="match status" value="1"/>
</dbReference>